<dbReference type="SMART" id="SM00093">
    <property type="entry name" value="SERPIN"/>
    <property type="match status" value="1"/>
</dbReference>
<dbReference type="Gene3D" id="3.30.497.10">
    <property type="entry name" value="Antithrombin, subunit I, domain 2"/>
    <property type="match status" value="1"/>
</dbReference>
<proteinExistence type="inferred from homology"/>
<organism evidence="4 5">
    <name type="scientific">Thelohanellus kitauei</name>
    <name type="common">Myxosporean</name>
    <dbReference type="NCBI Taxonomy" id="669202"/>
    <lineage>
        <taxon>Eukaryota</taxon>
        <taxon>Metazoa</taxon>
        <taxon>Cnidaria</taxon>
        <taxon>Myxozoa</taxon>
        <taxon>Myxosporea</taxon>
        <taxon>Bivalvulida</taxon>
        <taxon>Platysporina</taxon>
        <taxon>Myxobolidae</taxon>
        <taxon>Thelohanellus</taxon>
    </lineage>
</organism>
<comment type="similarity">
    <text evidence="1 2">Belongs to the serpin family.</text>
</comment>
<evidence type="ECO:0000259" key="3">
    <source>
        <dbReference type="SMART" id="SM00093"/>
    </source>
</evidence>
<evidence type="ECO:0000256" key="1">
    <source>
        <dbReference type="ARBA" id="ARBA00009500"/>
    </source>
</evidence>
<dbReference type="OrthoDB" id="9440847at2759"/>
<comment type="caution">
    <text evidence="4">The sequence shown here is derived from an EMBL/GenBank/DDBJ whole genome shotgun (WGS) entry which is preliminary data.</text>
</comment>
<dbReference type="Pfam" id="PF00079">
    <property type="entry name" value="Serpin"/>
    <property type="match status" value="1"/>
</dbReference>
<dbReference type="GO" id="GO:0005615">
    <property type="term" value="C:extracellular space"/>
    <property type="evidence" value="ECO:0007669"/>
    <property type="project" value="InterPro"/>
</dbReference>
<sequence length="289" mass="33844">MVFHNRGLLDSFEMFSNLINMSFEEVKNLEYIHTQFDHLKLEEEHRDIIVSNLIRRHRDRKNVITVMNFQFFNRSWLIPFDRRLTETKLFRVSPSNFVHVKIMTVKDNFRYIKSDNCKVVFLQYEQSELMAAIILPLNGKDVTKSLLRLTSGTLMQYYNDSETRQVLLKLPRFKISQNIDLRAALLKMKGSGLFKTHNQSVHLAQSNGFIDHLVQTTFLFVDEDGTWMNSKSSEEESKEGNNIINEVTEYNLFATHPFLFILFHPIKQMIISVTLIKDPTPDGVFPSSD</sequence>
<dbReference type="AlphaFoldDB" id="A0A0C2M7N7"/>
<dbReference type="GO" id="GO:0004867">
    <property type="term" value="F:serine-type endopeptidase inhibitor activity"/>
    <property type="evidence" value="ECO:0007669"/>
    <property type="project" value="InterPro"/>
</dbReference>
<dbReference type="PANTHER" id="PTHR11461:SF211">
    <property type="entry name" value="GH10112P-RELATED"/>
    <property type="match status" value="1"/>
</dbReference>
<keyword evidence="5" id="KW-1185">Reference proteome</keyword>
<gene>
    <name evidence="4" type="ORF">RF11_01265</name>
</gene>
<protein>
    <submittedName>
        <fullName evidence="4">Serpin I2</fullName>
    </submittedName>
</protein>
<dbReference type="InterPro" id="IPR036186">
    <property type="entry name" value="Serpin_sf"/>
</dbReference>
<accession>A0A0C2M7N7</accession>
<dbReference type="PANTHER" id="PTHR11461">
    <property type="entry name" value="SERINE PROTEASE INHIBITOR, SERPIN"/>
    <property type="match status" value="1"/>
</dbReference>
<evidence type="ECO:0000256" key="2">
    <source>
        <dbReference type="RuleBase" id="RU000411"/>
    </source>
</evidence>
<dbReference type="InterPro" id="IPR042178">
    <property type="entry name" value="Serpin_sf_1"/>
</dbReference>
<feature type="domain" description="Serpin" evidence="3">
    <location>
        <begin position="12"/>
        <end position="279"/>
    </location>
</feature>
<name>A0A0C2M7N7_THEKT</name>
<reference evidence="4 5" key="1">
    <citation type="journal article" date="2014" name="Genome Biol. Evol.">
        <title>The genome of the myxosporean Thelohanellus kitauei shows adaptations to nutrient acquisition within its fish host.</title>
        <authorList>
            <person name="Yang Y."/>
            <person name="Xiong J."/>
            <person name="Zhou Z."/>
            <person name="Huo F."/>
            <person name="Miao W."/>
            <person name="Ran C."/>
            <person name="Liu Y."/>
            <person name="Zhang J."/>
            <person name="Feng J."/>
            <person name="Wang M."/>
            <person name="Wang M."/>
            <person name="Wang L."/>
            <person name="Yao B."/>
        </authorList>
    </citation>
    <scope>NUCLEOTIDE SEQUENCE [LARGE SCALE GENOMIC DNA]</scope>
    <source>
        <strain evidence="4">Wuqing</strain>
    </source>
</reference>
<dbReference type="InterPro" id="IPR042185">
    <property type="entry name" value="Serpin_sf_2"/>
</dbReference>
<dbReference type="SUPFAM" id="SSF56574">
    <property type="entry name" value="Serpins"/>
    <property type="match status" value="1"/>
</dbReference>
<dbReference type="Proteomes" id="UP000031668">
    <property type="component" value="Unassembled WGS sequence"/>
</dbReference>
<dbReference type="Gene3D" id="2.30.39.10">
    <property type="entry name" value="Alpha-1-antitrypsin, domain 1"/>
    <property type="match status" value="1"/>
</dbReference>
<dbReference type="EMBL" id="JWZT01004823">
    <property type="protein sequence ID" value="KII63000.1"/>
    <property type="molecule type" value="Genomic_DNA"/>
</dbReference>
<dbReference type="InterPro" id="IPR000215">
    <property type="entry name" value="Serpin_fam"/>
</dbReference>
<evidence type="ECO:0000313" key="4">
    <source>
        <dbReference type="EMBL" id="KII63000.1"/>
    </source>
</evidence>
<dbReference type="InterPro" id="IPR023796">
    <property type="entry name" value="Serpin_dom"/>
</dbReference>
<evidence type="ECO:0000313" key="5">
    <source>
        <dbReference type="Proteomes" id="UP000031668"/>
    </source>
</evidence>